<dbReference type="SMART" id="SM00086">
    <property type="entry name" value="PAC"/>
    <property type="match status" value="2"/>
</dbReference>
<evidence type="ECO:0000313" key="5">
    <source>
        <dbReference type="Proteomes" id="UP000635606"/>
    </source>
</evidence>
<feature type="domain" description="GGDEF" evidence="3">
    <location>
        <begin position="260"/>
        <end position="392"/>
    </location>
</feature>
<dbReference type="Pfam" id="PF08447">
    <property type="entry name" value="PAS_3"/>
    <property type="match status" value="1"/>
</dbReference>
<dbReference type="InterPro" id="IPR043128">
    <property type="entry name" value="Rev_trsase/Diguanyl_cyclase"/>
</dbReference>
<dbReference type="Pfam" id="PF00990">
    <property type="entry name" value="GGDEF"/>
    <property type="match status" value="1"/>
</dbReference>
<evidence type="ECO:0008006" key="6">
    <source>
        <dbReference type="Google" id="ProtNLM"/>
    </source>
</evidence>
<accession>A0A8J4A5L8</accession>
<evidence type="ECO:0000259" key="1">
    <source>
        <dbReference type="PROSITE" id="PS50113"/>
    </source>
</evidence>
<reference evidence="4" key="1">
    <citation type="submission" date="2021-01" db="EMBL/GenBank/DDBJ databases">
        <title>Whole genome shotgun sequence of Virgisporangium ochraceum NBRC 16418.</title>
        <authorList>
            <person name="Komaki H."/>
            <person name="Tamura T."/>
        </authorList>
    </citation>
    <scope>NUCLEOTIDE SEQUENCE</scope>
    <source>
        <strain evidence="4">NBRC 16418</strain>
    </source>
</reference>
<evidence type="ECO:0000259" key="3">
    <source>
        <dbReference type="PROSITE" id="PS50887"/>
    </source>
</evidence>
<feature type="domain" description="PAC" evidence="1">
    <location>
        <begin position="178"/>
        <end position="231"/>
    </location>
</feature>
<dbReference type="InterPro" id="IPR000160">
    <property type="entry name" value="GGDEF_dom"/>
</dbReference>
<evidence type="ECO:0000313" key="4">
    <source>
        <dbReference type="EMBL" id="GIJ74977.1"/>
    </source>
</evidence>
<dbReference type="InterPro" id="IPR035919">
    <property type="entry name" value="EAL_sf"/>
</dbReference>
<dbReference type="Gene3D" id="3.30.70.270">
    <property type="match status" value="1"/>
</dbReference>
<dbReference type="InterPro" id="IPR001610">
    <property type="entry name" value="PAC"/>
</dbReference>
<dbReference type="SUPFAM" id="SSF141868">
    <property type="entry name" value="EAL domain-like"/>
    <property type="match status" value="1"/>
</dbReference>
<comment type="caution">
    <text evidence="4">The sequence shown here is derived from an EMBL/GenBank/DDBJ whole genome shotgun (WGS) entry which is preliminary data.</text>
</comment>
<dbReference type="CDD" id="cd01949">
    <property type="entry name" value="GGDEF"/>
    <property type="match status" value="1"/>
</dbReference>
<dbReference type="InterPro" id="IPR029787">
    <property type="entry name" value="Nucleotide_cyclase"/>
</dbReference>
<dbReference type="InterPro" id="IPR052155">
    <property type="entry name" value="Biofilm_reg_signaling"/>
</dbReference>
<dbReference type="SUPFAM" id="SSF55785">
    <property type="entry name" value="PYP-like sensor domain (PAS domain)"/>
    <property type="match status" value="1"/>
</dbReference>
<dbReference type="Pfam" id="PF00563">
    <property type="entry name" value="EAL"/>
    <property type="match status" value="1"/>
</dbReference>
<dbReference type="CDD" id="cd00130">
    <property type="entry name" value="PAS"/>
    <property type="match status" value="1"/>
</dbReference>
<dbReference type="SUPFAM" id="SSF55073">
    <property type="entry name" value="Nucleotide cyclase"/>
    <property type="match status" value="1"/>
</dbReference>
<dbReference type="InterPro" id="IPR001633">
    <property type="entry name" value="EAL_dom"/>
</dbReference>
<dbReference type="PROSITE" id="PS50887">
    <property type="entry name" value="GGDEF"/>
    <property type="match status" value="1"/>
</dbReference>
<evidence type="ECO:0000259" key="2">
    <source>
        <dbReference type="PROSITE" id="PS50883"/>
    </source>
</evidence>
<dbReference type="PANTHER" id="PTHR44757">
    <property type="entry name" value="DIGUANYLATE CYCLASE DGCP"/>
    <property type="match status" value="1"/>
</dbReference>
<keyword evidence="5" id="KW-1185">Reference proteome</keyword>
<dbReference type="SMART" id="SM00052">
    <property type="entry name" value="EAL"/>
    <property type="match status" value="1"/>
</dbReference>
<dbReference type="PANTHER" id="PTHR44757:SF2">
    <property type="entry name" value="BIOFILM ARCHITECTURE MAINTENANCE PROTEIN MBAA"/>
    <property type="match status" value="1"/>
</dbReference>
<dbReference type="PROSITE" id="PS50883">
    <property type="entry name" value="EAL"/>
    <property type="match status" value="1"/>
</dbReference>
<gene>
    <name evidence="4" type="ORF">Voc01_098940</name>
</gene>
<dbReference type="Gene3D" id="3.30.450.20">
    <property type="entry name" value="PAS domain"/>
    <property type="match status" value="1"/>
</dbReference>
<dbReference type="CDD" id="cd01948">
    <property type="entry name" value="EAL"/>
    <property type="match status" value="1"/>
</dbReference>
<proteinExistence type="predicted"/>
<dbReference type="InterPro" id="IPR000014">
    <property type="entry name" value="PAS"/>
</dbReference>
<dbReference type="PROSITE" id="PS50113">
    <property type="entry name" value="PAC"/>
    <property type="match status" value="1"/>
</dbReference>
<dbReference type="InterPro" id="IPR013655">
    <property type="entry name" value="PAS_fold_3"/>
</dbReference>
<dbReference type="NCBIfam" id="TIGR00254">
    <property type="entry name" value="GGDEF"/>
    <property type="match status" value="1"/>
</dbReference>
<dbReference type="AlphaFoldDB" id="A0A8J4A5L8"/>
<dbReference type="InterPro" id="IPR000700">
    <property type="entry name" value="PAS-assoc_C"/>
</dbReference>
<dbReference type="EMBL" id="BOPH01000146">
    <property type="protein sequence ID" value="GIJ74977.1"/>
    <property type="molecule type" value="Genomic_DNA"/>
</dbReference>
<dbReference type="Proteomes" id="UP000635606">
    <property type="component" value="Unassembled WGS sequence"/>
</dbReference>
<sequence length="673" mass="72626">MGALSGSMPEAVVDAISAGLLLTTPGGDPVWFNRALRDLAGPAIPTLPLAGAVAGGPPVQASFVDADGLERHLQVACTPVGDRLLYEITDVTDLHDARTAADNHAWRLAHVERIAKIGTWEWNLGTTELTWSEATMATFGFPAGTTLDFDMFRAHVFPDDLPMVEATLRQALTTGGQFNYTLRMYLADRATLRTFECYGEVFTDADGTPTRVLGTAHDITEIRRVQDELAYLADHDALTGLVNRRSFTARLDATLSARTGGGALLLVDVDNFKDINDLRGHAVGDEVMRSLSRRLQRHLPEGAVLGRLGGDEFAALLDGCDAATALEIAEHLCHAASDTPMVFGDEALRISVSIGAAPLDGEADCEVLLAHADLALYEAKNAGRNRARLFAPEQYRHAVQRVNILSRVRAALDTGHLKLDAQPIVTLADGQTASYELLVRLRDGLYPHVGPADILPALERGDLVRELDRWVVTEAISALSQARDLWLDVNLSTRSIDDPTFGDWVVSALSRAGVDPKRLGVEITETAAISNLDAARRLAAALTGAGCRFSLDDFGAGFGSFAYLKHLPFTTVKIAGEFVRQADSRSVDRVLVDAVVRAASGLGMTTVAEYVDRAPLVDALRELGVTKGQGYYLGRPGKLDDLLARHRTEPGATMKIRIPEVLAAIRDQHPEAQ</sequence>
<dbReference type="SMART" id="SM00267">
    <property type="entry name" value="GGDEF"/>
    <property type="match status" value="1"/>
</dbReference>
<feature type="domain" description="EAL" evidence="2">
    <location>
        <begin position="401"/>
        <end position="650"/>
    </location>
</feature>
<dbReference type="Gene3D" id="3.20.20.450">
    <property type="entry name" value="EAL domain"/>
    <property type="match status" value="1"/>
</dbReference>
<organism evidence="4 5">
    <name type="scientific">Virgisporangium ochraceum</name>
    <dbReference type="NCBI Taxonomy" id="65505"/>
    <lineage>
        <taxon>Bacteria</taxon>
        <taxon>Bacillati</taxon>
        <taxon>Actinomycetota</taxon>
        <taxon>Actinomycetes</taxon>
        <taxon>Micromonosporales</taxon>
        <taxon>Micromonosporaceae</taxon>
        <taxon>Virgisporangium</taxon>
    </lineage>
</organism>
<protein>
    <recommendedName>
        <fullName evidence="6">Diguanylate cyclase/phosphodiesterase with PAS/PAC sensor(S)</fullName>
    </recommendedName>
</protein>
<name>A0A8J4A5L8_9ACTN</name>
<dbReference type="InterPro" id="IPR035965">
    <property type="entry name" value="PAS-like_dom_sf"/>
</dbReference>